<evidence type="ECO:0000313" key="12">
    <source>
        <dbReference type="Proteomes" id="UP000694845"/>
    </source>
</evidence>
<evidence type="ECO:0000256" key="9">
    <source>
        <dbReference type="SAM" id="Phobius"/>
    </source>
</evidence>
<dbReference type="GeneID" id="110974830"/>
<dbReference type="Pfam" id="PF00685">
    <property type="entry name" value="Sulfotransfer_1"/>
    <property type="match status" value="1"/>
</dbReference>
<comment type="subcellular location">
    <subcellularLocation>
        <location evidence="1">Membrane</location>
        <topology evidence="1">Multi-pass membrane protein</topology>
    </subcellularLocation>
</comment>
<dbReference type="GO" id="GO:0016020">
    <property type="term" value="C:membrane"/>
    <property type="evidence" value="ECO:0007669"/>
    <property type="project" value="UniProtKB-SubCell"/>
</dbReference>
<dbReference type="Gene3D" id="2.70.98.70">
    <property type="match status" value="1"/>
</dbReference>
<keyword evidence="3 9" id="KW-0812">Transmembrane</keyword>
<evidence type="ECO:0000256" key="3">
    <source>
        <dbReference type="ARBA" id="ARBA00022692"/>
    </source>
</evidence>
<keyword evidence="5 9" id="KW-1133">Transmembrane helix</keyword>
<dbReference type="GO" id="GO:0047757">
    <property type="term" value="F:chondroitin-glucuronate 5-epimerase activity"/>
    <property type="evidence" value="ECO:0007669"/>
    <property type="project" value="TreeGrafter"/>
</dbReference>
<keyword evidence="12" id="KW-1185">Reference proteome</keyword>
<name>A0A8B7XQG9_ACAPL</name>
<sequence>MCSMALDRIYSWRGAAYLATPMSWGGAFQLWFGLAVVSILRVTSCESQFTTHPMLFYSRDQIPSLRRQARTTHSNIAGVLEEAARTMLSNQRHYLPSSDYETFGGRWNEVYGNNLAALAMYCVVYPEDHDARDFAFKYMDIMASLPKWQVISAPKDEVPVAHSLTGFVTAFDFLYPVLGKERRALYLGRIIEVTEEMYKYSRTRNWGSQYIQNHVATNYLSLLHGSLVASIHQVPNADKWVQHVQENFGKTMRLLNHVIDGSLDEGVAYGSYTSRSVTQYAYLALRHLGVDYTQDLWMKEHFWFYYNTIMPNFERTVGIADSNSNWFYGPESQLVFLDTFVMRNGYGNWLAQEIRKHRVMERKSRLAPSESQRWCTLHTEFLWYDPTVSPVAPPRSGTHDLHMFSDWGVVTYSKVDPSLTDDTFLAFKSGKMHGRGIFDLVQKDMYASWVNKWKSFNPGHEHPDQNMFVFAPNGQPFITDGLYGPKYSFLNNVIMFSPSPTSGCFQPWEGQLGECKKWLDWRKEEAAEYGGELITASTSDGMVHLSGEAADGYNSKMRLKSVYRSLVLLTPGLLVVLDHIQTRSKSPLTHAAAFFNNVENTFEQERLGRLYGAKATIKGEDYKMFWVSPEGRSPKASFSKQSHPSEFRSRETNFVNITFKLRPRLTRMAFAFCGPSEKIVDMSFQDVKENGVSFEIQTEKMKYTINTVTRHSDPRTRQEFLGYPGYVSVQKGTHLIKFGVNSTLEGTRHKRHRNWDLFTMMSLSLGVVMLGLVVLYLINRRFRRIVPKNRNLFLGVVLLCCFTLVALLSTTCQSESCDPTPVAHETTVLTPSPKLPSVVVTSLPGSGSEILGWLFYRNPDFLHIKIPSDAVKLPETTRLKVSPFLDACVWTEKDVTRFPALTNRIKMLRWSRHRVFEGASWPIRSFEDLDLNKSGHQPMSNSKQNSVSEDAIRRKIHAKSADQSSENAGDIQYKVYQTADFLEHAVRYPNAQSVLHFESGSWGLKLQWLQGILGDTMRSVHVIRDPRGWVANYVRSNLKLYTFMDVARHIQVLAQQLQAPCQFEGLDSNRFYDLLGTPHKLLATLWAAYMDQLLDTVGSLRGQYRIVRYEDLVRSPRSMADNIYKFIGLPLPPAMQHQMVQAAHSGVYQSPHEGVVLPSALDNWETELTMRQIRDIEAICQKGMKRLGYSPMEVET</sequence>
<dbReference type="PANTHER" id="PTHR15532">
    <property type="match status" value="1"/>
</dbReference>
<feature type="domain" description="Heparinase II N-terminal" evidence="11">
    <location>
        <begin position="141"/>
        <end position="358"/>
    </location>
</feature>
<proteinExistence type="inferred from homology"/>
<feature type="domain" description="Sulfotransferase" evidence="10">
    <location>
        <begin position="837"/>
        <end position="1187"/>
    </location>
</feature>
<reference evidence="13" key="1">
    <citation type="submission" date="2025-08" db="UniProtKB">
        <authorList>
            <consortium name="RefSeq"/>
        </authorList>
    </citation>
    <scope>IDENTIFICATION</scope>
</reference>
<dbReference type="InterPro" id="IPR052447">
    <property type="entry name" value="Dermatan-Sulfate_Isomerase"/>
</dbReference>
<dbReference type="Gene3D" id="3.40.50.300">
    <property type="entry name" value="P-loop containing nucleotide triphosphate hydrolases"/>
    <property type="match status" value="1"/>
</dbReference>
<evidence type="ECO:0000256" key="7">
    <source>
        <dbReference type="ARBA" id="ARBA00023180"/>
    </source>
</evidence>
<dbReference type="OMA" id="WVITEEM"/>
<dbReference type="AlphaFoldDB" id="A0A8B7XQG9"/>
<feature type="transmembrane region" description="Helical" evidence="9">
    <location>
        <begin position="791"/>
        <end position="809"/>
    </location>
</feature>
<evidence type="ECO:0000313" key="13">
    <source>
        <dbReference type="RefSeq" id="XP_022082422.1"/>
    </source>
</evidence>
<dbReference type="GO" id="GO:0008146">
    <property type="term" value="F:sulfotransferase activity"/>
    <property type="evidence" value="ECO:0007669"/>
    <property type="project" value="InterPro"/>
</dbReference>
<evidence type="ECO:0000259" key="10">
    <source>
        <dbReference type="Pfam" id="PF00685"/>
    </source>
</evidence>
<evidence type="ECO:0000256" key="4">
    <source>
        <dbReference type="ARBA" id="ARBA00022729"/>
    </source>
</evidence>
<dbReference type="Pfam" id="PF16332">
    <property type="entry name" value="DUF4962"/>
    <property type="match status" value="1"/>
</dbReference>
<dbReference type="InterPro" id="IPR008929">
    <property type="entry name" value="Chondroitin_lyas"/>
</dbReference>
<dbReference type="InterPro" id="IPR000863">
    <property type="entry name" value="Sulfotransferase_dom"/>
</dbReference>
<dbReference type="KEGG" id="aplc:110974830"/>
<comment type="similarity">
    <text evidence="2">Belongs to the dermatan-sulfate isomerase family.</text>
</comment>
<dbReference type="OrthoDB" id="5946629at2759"/>
<accession>A0A8B7XQG9</accession>
<dbReference type="InterPro" id="IPR032518">
    <property type="entry name" value="HepII_N"/>
</dbReference>
<keyword evidence="4" id="KW-0732">Signal</keyword>
<dbReference type="Proteomes" id="UP000694845">
    <property type="component" value="Unplaced"/>
</dbReference>
<evidence type="ECO:0000256" key="8">
    <source>
        <dbReference type="ARBA" id="ARBA00023235"/>
    </source>
</evidence>
<evidence type="ECO:0000256" key="5">
    <source>
        <dbReference type="ARBA" id="ARBA00022989"/>
    </source>
</evidence>
<keyword evidence="8" id="KW-0413">Isomerase</keyword>
<evidence type="ECO:0000259" key="11">
    <source>
        <dbReference type="Pfam" id="PF16332"/>
    </source>
</evidence>
<keyword evidence="6 9" id="KW-0472">Membrane</keyword>
<dbReference type="CTD" id="92126"/>
<dbReference type="RefSeq" id="XP_022082422.1">
    <property type="nucleotide sequence ID" value="XM_022226730.1"/>
</dbReference>
<evidence type="ECO:0000256" key="2">
    <source>
        <dbReference type="ARBA" id="ARBA00006556"/>
    </source>
</evidence>
<keyword evidence="7" id="KW-0325">Glycoprotein</keyword>
<dbReference type="Gene3D" id="1.50.10.100">
    <property type="entry name" value="Chondroitin AC/alginate lyase"/>
    <property type="match status" value="1"/>
</dbReference>
<dbReference type="InterPro" id="IPR027417">
    <property type="entry name" value="P-loop_NTPase"/>
</dbReference>
<protein>
    <submittedName>
        <fullName evidence="13">Dermatan-sulfate epimerase-like protein</fullName>
    </submittedName>
</protein>
<evidence type="ECO:0000256" key="1">
    <source>
        <dbReference type="ARBA" id="ARBA00004141"/>
    </source>
</evidence>
<feature type="transmembrane region" description="Helical" evidence="9">
    <location>
        <begin position="757"/>
        <end position="779"/>
    </location>
</feature>
<dbReference type="SUPFAM" id="SSF52540">
    <property type="entry name" value="P-loop containing nucleoside triphosphate hydrolases"/>
    <property type="match status" value="1"/>
</dbReference>
<evidence type="ECO:0000256" key="6">
    <source>
        <dbReference type="ARBA" id="ARBA00023136"/>
    </source>
</evidence>
<gene>
    <name evidence="13" type="primary">LOC110974830</name>
</gene>
<dbReference type="PANTHER" id="PTHR15532:SF5">
    <property type="entry name" value="SULFOTRANSFERASE DOMAIN-CONTAINING PROTEIN"/>
    <property type="match status" value="1"/>
</dbReference>
<organism evidence="12 13">
    <name type="scientific">Acanthaster planci</name>
    <name type="common">Crown-of-thorns starfish</name>
    <dbReference type="NCBI Taxonomy" id="133434"/>
    <lineage>
        <taxon>Eukaryota</taxon>
        <taxon>Metazoa</taxon>
        <taxon>Echinodermata</taxon>
        <taxon>Eleutherozoa</taxon>
        <taxon>Asterozoa</taxon>
        <taxon>Asteroidea</taxon>
        <taxon>Valvatacea</taxon>
        <taxon>Valvatida</taxon>
        <taxon>Acanthasteridae</taxon>
        <taxon>Acanthaster</taxon>
    </lineage>
</organism>